<evidence type="ECO:0000313" key="2">
    <source>
        <dbReference type="WBParaSite" id="PSU_v2.g307.t1"/>
    </source>
</evidence>
<dbReference type="WBParaSite" id="PSU_v2.g307.t1">
    <property type="protein sequence ID" value="PSU_v2.g307.t1"/>
    <property type="gene ID" value="PSU_v2.g307"/>
</dbReference>
<evidence type="ECO:0000313" key="1">
    <source>
        <dbReference type="Proteomes" id="UP000887577"/>
    </source>
</evidence>
<accession>A0A914YQI5</accession>
<dbReference type="Proteomes" id="UP000887577">
    <property type="component" value="Unplaced"/>
</dbReference>
<dbReference type="AlphaFoldDB" id="A0A914YQI5"/>
<organism evidence="1 2">
    <name type="scientific">Panagrolaimus superbus</name>
    <dbReference type="NCBI Taxonomy" id="310955"/>
    <lineage>
        <taxon>Eukaryota</taxon>
        <taxon>Metazoa</taxon>
        <taxon>Ecdysozoa</taxon>
        <taxon>Nematoda</taxon>
        <taxon>Chromadorea</taxon>
        <taxon>Rhabditida</taxon>
        <taxon>Tylenchina</taxon>
        <taxon>Panagrolaimomorpha</taxon>
        <taxon>Panagrolaimoidea</taxon>
        <taxon>Panagrolaimidae</taxon>
        <taxon>Panagrolaimus</taxon>
    </lineage>
</organism>
<name>A0A914YQI5_9BILA</name>
<sequence length="159" mass="18231">MVNCILKRGFEEYQSHIMLLVKEQSEAHIEVITVPATTVPQSVHTVVHQIVERDVILQQQVVRQIVERVLRQQVVHQIVERVLQQQVVHQIVEPDVGVEEQQVVQQIVEQDGVVEPLDDSPRMYSYVVGVIPQFKGRRRGRSVARSFLCNTTISASYTK</sequence>
<protein>
    <submittedName>
        <fullName evidence="2">Uncharacterized protein</fullName>
    </submittedName>
</protein>
<keyword evidence="1" id="KW-1185">Reference proteome</keyword>
<reference evidence="2" key="1">
    <citation type="submission" date="2022-11" db="UniProtKB">
        <authorList>
            <consortium name="WormBaseParasite"/>
        </authorList>
    </citation>
    <scope>IDENTIFICATION</scope>
</reference>
<proteinExistence type="predicted"/>